<accession>A0A9X2MM62</accession>
<dbReference type="NCBIfam" id="TIGR02406">
    <property type="entry name" value="ectoine_EctA"/>
    <property type="match status" value="1"/>
</dbReference>
<comment type="catalytic activity">
    <reaction evidence="8 9">
        <text>L-2,4-diaminobutanoate + acetyl-CoA = (2S)-4-acetamido-2-aminobutanoate + CoA + H(+)</text>
        <dbReference type="Rhea" id="RHEA:16901"/>
        <dbReference type="ChEBI" id="CHEBI:15378"/>
        <dbReference type="ChEBI" id="CHEBI:57287"/>
        <dbReference type="ChEBI" id="CHEBI:57288"/>
        <dbReference type="ChEBI" id="CHEBI:58761"/>
        <dbReference type="ChEBI" id="CHEBI:58929"/>
        <dbReference type="EC" id="2.3.1.178"/>
    </reaction>
</comment>
<dbReference type="Gene3D" id="3.40.630.30">
    <property type="match status" value="1"/>
</dbReference>
<evidence type="ECO:0000313" key="11">
    <source>
        <dbReference type="EMBL" id="MCR2802810.1"/>
    </source>
</evidence>
<dbReference type="InterPro" id="IPR000182">
    <property type="entry name" value="GNAT_dom"/>
</dbReference>
<dbReference type="EMBL" id="JANIPJ010000002">
    <property type="protein sequence ID" value="MCR2802810.1"/>
    <property type="molecule type" value="Genomic_DNA"/>
</dbReference>
<dbReference type="CDD" id="cd04301">
    <property type="entry name" value="NAT_SF"/>
    <property type="match status" value="1"/>
</dbReference>
<dbReference type="GO" id="GO:0033816">
    <property type="term" value="F:diaminobutyrate acetyltransferase activity"/>
    <property type="evidence" value="ECO:0007669"/>
    <property type="project" value="UniProtKB-EC"/>
</dbReference>
<dbReference type="Pfam" id="PF00583">
    <property type="entry name" value="Acetyltransf_1"/>
    <property type="match status" value="1"/>
</dbReference>
<dbReference type="EC" id="2.3.1.178" evidence="4 9"/>
<dbReference type="GO" id="GO:0019491">
    <property type="term" value="P:ectoine biosynthetic process"/>
    <property type="evidence" value="ECO:0007669"/>
    <property type="project" value="InterPro"/>
</dbReference>
<dbReference type="Proteomes" id="UP001141950">
    <property type="component" value="Unassembled WGS sequence"/>
</dbReference>
<evidence type="ECO:0000256" key="9">
    <source>
        <dbReference type="RuleBase" id="RU365045"/>
    </source>
</evidence>
<keyword evidence="6 9" id="KW-0808">Transferase</keyword>
<feature type="domain" description="N-acetyltransferase" evidence="10">
    <location>
        <begin position="9"/>
        <end position="156"/>
    </location>
</feature>
<reference evidence="11" key="1">
    <citation type="submission" date="2022-08" db="EMBL/GenBank/DDBJ databases">
        <title>The genomic sequence of strain Paenibacillus sp. SCIV0701.</title>
        <authorList>
            <person name="Zhao H."/>
        </authorList>
    </citation>
    <scope>NUCLEOTIDE SEQUENCE</scope>
    <source>
        <strain evidence="11">SCIV0701</strain>
    </source>
</reference>
<gene>
    <name evidence="9 11" type="primary">ectA</name>
    <name evidence="11" type="ORF">NQZ67_02855</name>
</gene>
<name>A0A9X2MM62_9BACL</name>
<dbReference type="AlphaFoldDB" id="A0A9X2MM62"/>
<sequence length="175" mass="19632">MIDKNEAQLSCRKPDASDGQSVWKLVKRSGGLDVNSAYSYIMLCDMFRDTCCVVKEDERTLGFVSAFRKPSEPQTLFVWQIAVDPILRGNGIGSKLLNELLSREENQDIRYVEATVGPDNIASRQLFIRLAKTLGAECGISEQYGTDLFPESHEAELLLRIGPIQLPAGRRPRRD</sequence>
<evidence type="ECO:0000259" key="10">
    <source>
        <dbReference type="PROSITE" id="PS51186"/>
    </source>
</evidence>
<proteinExistence type="inferred from homology"/>
<evidence type="ECO:0000256" key="5">
    <source>
        <dbReference type="ARBA" id="ARBA00017935"/>
    </source>
</evidence>
<dbReference type="InterPro" id="IPR016181">
    <property type="entry name" value="Acyl_CoA_acyltransferase"/>
</dbReference>
<evidence type="ECO:0000256" key="4">
    <source>
        <dbReference type="ARBA" id="ARBA00012355"/>
    </source>
</evidence>
<evidence type="ECO:0000256" key="3">
    <source>
        <dbReference type="ARBA" id="ARBA00010712"/>
    </source>
</evidence>
<protein>
    <recommendedName>
        <fullName evidence="5 9">L-2,4-diaminobutyric acid acetyltransferase</fullName>
        <shortName evidence="9">DABA acetyltransferase</shortName>
        <ecNumber evidence="4 9">2.3.1.178</ecNumber>
    </recommendedName>
</protein>
<keyword evidence="12" id="KW-1185">Reference proteome</keyword>
<comment type="similarity">
    <text evidence="3 9">Belongs to the acetyltransferase family. EctA subfamily.</text>
</comment>
<organism evidence="11 12">
    <name type="scientific">Paenibacillus soyae</name>
    <dbReference type="NCBI Taxonomy" id="2969249"/>
    <lineage>
        <taxon>Bacteria</taxon>
        <taxon>Bacillati</taxon>
        <taxon>Bacillota</taxon>
        <taxon>Bacilli</taxon>
        <taxon>Bacillales</taxon>
        <taxon>Paenibacillaceae</taxon>
        <taxon>Paenibacillus</taxon>
    </lineage>
</organism>
<evidence type="ECO:0000256" key="1">
    <source>
        <dbReference type="ARBA" id="ARBA00003741"/>
    </source>
</evidence>
<evidence type="ECO:0000313" key="12">
    <source>
        <dbReference type="Proteomes" id="UP001141950"/>
    </source>
</evidence>
<evidence type="ECO:0000256" key="7">
    <source>
        <dbReference type="ARBA" id="ARBA00023315"/>
    </source>
</evidence>
<dbReference type="PROSITE" id="PS51186">
    <property type="entry name" value="GNAT"/>
    <property type="match status" value="1"/>
</dbReference>
<evidence type="ECO:0000256" key="2">
    <source>
        <dbReference type="ARBA" id="ARBA00004978"/>
    </source>
</evidence>
<evidence type="ECO:0000256" key="6">
    <source>
        <dbReference type="ARBA" id="ARBA00022679"/>
    </source>
</evidence>
<comment type="function">
    <text evidence="1 9">Catalyzes the acetylation of L-2,4-diaminobutyrate (DABA) to gamma-N-acetyl-alpha,gamma-diaminobutyric acid (ADABA) with acetyl coenzyme A.</text>
</comment>
<comment type="pathway">
    <text evidence="2 9">Amine and polyamine biosynthesis; ectoine biosynthesis; L-ectoine from L-aspartate 4-semialdehyde: step 2/3.</text>
</comment>
<dbReference type="InterPro" id="IPR012772">
    <property type="entry name" value="Ectoine_EctA"/>
</dbReference>
<dbReference type="SUPFAM" id="SSF55729">
    <property type="entry name" value="Acyl-CoA N-acyltransferases (Nat)"/>
    <property type="match status" value="1"/>
</dbReference>
<dbReference type="RefSeq" id="WP_257442577.1">
    <property type="nucleotide sequence ID" value="NZ_JANIPJ010000002.1"/>
</dbReference>
<comment type="caution">
    <text evidence="11">The sequence shown here is derived from an EMBL/GenBank/DDBJ whole genome shotgun (WGS) entry which is preliminary data.</text>
</comment>
<evidence type="ECO:0000256" key="8">
    <source>
        <dbReference type="ARBA" id="ARBA00048924"/>
    </source>
</evidence>
<keyword evidence="7 9" id="KW-0012">Acyltransferase</keyword>